<dbReference type="SUPFAM" id="SSF53706">
    <property type="entry name" value="Formate dehydrogenase/DMSO reductase, domains 1-3"/>
    <property type="match status" value="1"/>
</dbReference>
<dbReference type="Gene3D" id="3.40.50.80">
    <property type="entry name" value="Nucleotide-binding domain of ferredoxin-NADP reductase (FNR) module"/>
    <property type="match status" value="1"/>
</dbReference>
<dbReference type="PANTHER" id="PTHR43742">
    <property type="entry name" value="TRIMETHYLAMINE-N-OXIDE REDUCTASE"/>
    <property type="match status" value="1"/>
</dbReference>
<dbReference type="GO" id="GO:0043546">
    <property type="term" value="F:molybdopterin cofactor binding"/>
    <property type="evidence" value="ECO:0007669"/>
    <property type="project" value="InterPro"/>
</dbReference>
<dbReference type="Proteomes" id="UP000305131">
    <property type="component" value="Unassembled WGS sequence"/>
</dbReference>
<dbReference type="GO" id="GO:0051536">
    <property type="term" value="F:iron-sulfur cluster binding"/>
    <property type="evidence" value="ECO:0007669"/>
    <property type="project" value="UniProtKB-KW"/>
</dbReference>
<evidence type="ECO:0000259" key="6">
    <source>
        <dbReference type="PROSITE" id="PS51384"/>
    </source>
</evidence>
<dbReference type="InterPro" id="IPR012675">
    <property type="entry name" value="Beta-grasp_dom_sf"/>
</dbReference>
<dbReference type="InterPro" id="IPR050612">
    <property type="entry name" value="Prok_Mopterin_Oxidored"/>
</dbReference>
<dbReference type="EMBL" id="VAUP01000014">
    <property type="protein sequence ID" value="TLX44169.1"/>
    <property type="molecule type" value="Genomic_DNA"/>
</dbReference>
<feature type="domain" description="FAD-binding FR-type" evidence="6">
    <location>
        <begin position="793"/>
        <end position="901"/>
    </location>
</feature>
<dbReference type="SUPFAM" id="SSF52343">
    <property type="entry name" value="Ferredoxin reductase-like, C-terminal NADP-linked domain"/>
    <property type="match status" value="1"/>
</dbReference>
<dbReference type="InterPro" id="IPR006963">
    <property type="entry name" value="Mopterin_OxRdtase_4Fe-4S_dom"/>
</dbReference>
<accession>A0A6C1KIQ2</accession>
<dbReference type="RefSeq" id="WP_138398364.1">
    <property type="nucleotide sequence ID" value="NZ_JBAFVI010000022.1"/>
</dbReference>
<reference evidence="8 9" key="1">
    <citation type="submission" date="2019-05" db="EMBL/GenBank/DDBJ databases">
        <authorList>
            <person name="Zhou X."/>
        </authorList>
    </citation>
    <scope>NUCLEOTIDE SEQUENCE [LARGE SCALE GENOMIC DNA]</scope>
    <source>
        <strain evidence="8 9">DSM 432</strain>
    </source>
</reference>
<dbReference type="PANTHER" id="PTHR43742:SF6">
    <property type="entry name" value="OXIDOREDUCTASE YYAE-RELATED"/>
    <property type="match status" value="1"/>
</dbReference>
<gene>
    <name evidence="8" type="ORF">FBQ73_04730</name>
</gene>
<keyword evidence="3" id="KW-0408">Iron</keyword>
<dbReference type="Gene3D" id="2.40.30.10">
    <property type="entry name" value="Translation factors"/>
    <property type="match status" value="1"/>
</dbReference>
<dbReference type="GO" id="GO:0016491">
    <property type="term" value="F:oxidoreductase activity"/>
    <property type="evidence" value="ECO:0007669"/>
    <property type="project" value="InterPro"/>
</dbReference>
<dbReference type="Pfam" id="PF00384">
    <property type="entry name" value="Molybdopterin"/>
    <property type="match status" value="1"/>
</dbReference>
<feature type="domain" description="4Fe-4S Mo/W bis-MGD-type" evidence="7">
    <location>
        <begin position="2"/>
        <end position="57"/>
    </location>
</feature>
<evidence type="ECO:0000259" key="5">
    <source>
        <dbReference type="PROSITE" id="PS51085"/>
    </source>
</evidence>
<dbReference type="InterPro" id="IPR006657">
    <property type="entry name" value="MoPterin_dinucl-bd_dom"/>
</dbReference>
<organism evidence="8 9">
    <name type="scientific">Xanthobacter autotrophicus</name>
    <dbReference type="NCBI Taxonomy" id="280"/>
    <lineage>
        <taxon>Bacteria</taxon>
        <taxon>Pseudomonadati</taxon>
        <taxon>Pseudomonadota</taxon>
        <taxon>Alphaproteobacteria</taxon>
        <taxon>Hyphomicrobiales</taxon>
        <taxon>Xanthobacteraceae</taxon>
        <taxon>Xanthobacter</taxon>
    </lineage>
</organism>
<dbReference type="PROSITE" id="PS51085">
    <property type="entry name" value="2FE2S_FER_2"/>
    <property type="match status" value="1"/>
</dbReference>
<dbReference type="GO" id="GO:0018818">
    <property type="term" value="F:acetylene hydratase activity"/>
    <property type="evidence" value="ECO:0007669"/>
    <property type="project" value="InterPro"/>
</dbReference>
<name>A0A6C1KIQ2_XANAU</name>
<dbReference type="AlphaFoldDB" id="A0A6C1KIQ2"/>
<dbReference type="SUPFAM" id="SSF50692">
    <property type="entry name" value="ADC-like"/>
    <property type="match status" value="1"/>
</dbReference>
<dbReference type="PROSITE" id="PS51669">
    <property type="entry name" value="4FE4S_MOW_BIS_MGD"/>
    <property type="match status" value="1"/>
</dbReference>
<comment type="similarity">
    <text evidence="1">Belongs to the prokaryotic molybdopterin-containing oxidoreductase family.</text>
</comment>
<dbReference type="Pfam" id="PF04879">
    <property type="entry name" value="Molybdop_Fe4S4"/>
    <property type="match status" value="1"/>
</dbReference>
<dbReference type="PRINTS" id="PR00371">
    <property type="entry name" value="FPNCR"/>
</dbReference>
<evidence type="ECO:0000256" key="3">
    <source>
        <dbReference type="ARBA" id="ARBA00023004"/>
    </source>
</evidence>
<dbReference type="Gene3D" id="3.10.20.30">
    <property type="match status" value="1"/>
</dbReference>
<dbReference type="Gene3D" id="2.40.40.20">
    <property type="match status" value="1"/>
</dbReference>
<dbReference type="InterPro" id="IPR039261">
    <property type="entry name" value="FNR_nucleotide-bd"/>
</dbReference>
<dbReference type="PROSITE" id="PS51384">
    <property type="entry name" value="FAD_FR"/>
    <property type="match status" value="1"/>
</dbReference>
<protein>
    <submittedName>
        <fullName evidence="8">2Fe-2S iron-sulfur cluster binding domain-containing protein</fullName>
    </submittedName>
</protein>
<evidence type="ECO:0000256" key="1">
    <source>
        <dbReference type="ARBA" id="ARBA00010312"/>
    </source>
</evidence>
<dbReference type="InterPro" id="IPR017938">
    <property type="entry name" value="Riboflavin_synthase-like_b-brl"/>
</dbReference>
<dbReference type="Gene3D" id="3.40.228.10">
    <property type="entry name" value="Dimethylsulfoxide Reductase, domain 2"/>
    <property type="match status" value="2"/>
</dbReference>
<dbReference type="InterPro" id="IPR001041">
    <property type="entry name" value="2Fe-2S_ferredoxin-type"/>
</dbReference>
<feature type="domain" description="2Fe-2S ferredoxin-type" evidence="5">
    <location>
        <begin position="1056"/>
        <end position="1136"/>
    </location>
</feature>
<dbReference type="InterPro" id="IPR006656">
    <property type="entry name" value="Mopterin_OxRdtase"/>
</dbReference>
<dbReference type="CDD" id="cd02781">
    <property type="entry name" value="MopB_CT_Acetylene-hydratase"/>
    <property type="match status" value="1"/>
</dbReference>
<dbReference type="InterPro" id="IPR036010">
    <property type="entry name" value="2Fe-2S_ferredoxin-like_sf"/>
</dbReference>
<dbReference type="InterPro" id="IPR037949">
    <property type="entry name" value="MopB_CT_Acetylene-hydratase"/>
</dbReference>
<dbReference type="InterPro" id="IPR001709">
    <property type="entry name" value="Flavoprot_Pyr_Nucl_cyt_Rdtase"/>
</dbReference>
<dbReference type="InterPro" id="IPR017927">
    <property type="entry name" value="FAD-bd_FR_type"/>
</dbReference>
<keyword evidence="4" id="KW-0411">Iron-sulfur</keyword>
<dbReference type="GO" id="GO:0046872">
    <property type="term" value="F:metal ion binding"/>
    <property type="evidence" value="ECO:0007669"/>
    <property type="project" value="UniProtKB-KW"/>
</dbReference>
<comment type="caution">
    <text evidence="8">The sequence shown here is derived from an EMBL/GenBank/DDBJ whole genome shotgun (WGS) entry which is preliminary data.</text>
</comment>
<evidence type="ECO:0000313" key="9">
    <source>
        <dbReference type="Proteomes" id="UP000305131"/>
    </source>
</evidence>
<sequence>MAERHQGYCTLCRSRCGSITLVENGRMVGVEPRPGHPTGGALCAKGRAAPELVHSPNRLTTPLRRIGPKGEGARWQEIGWQKISWDEALDEIAGRLGAIKGESGAEAVAFAATTFSGSPIVDSYEWVERFVRCFGSPNLIYAIEICGWHKDYAHALTFGRGLGVPDYDHADLIVLWGHNPARTWLAQASRVAEARRRGAKVVVIDPKPDGSGQQADLWLRMRPGADAALAMGAVHHLIASGRFADDFVRRWTNAPLLVDIRTGRPMRADAVGLGSAECFLVLDADGCPGPYDTTRVLEHAEGVRLDGQAHLTGTDGRAIEAETVFRRLAERARQYPLSRVCALTGLGPAEVEAFYALLEGAPRAAYYTWTGVGQHTNATQTERAIATLFALVGSFDRQGGNIWTVSPPANAVNDLSLLPPGQKEKALGLAELPLGPPAHGWITARDFARAAIDGAPYKVRALMSFGTNFAVSQADTARNLAALHALEFHVHADMFMNPTAACADIVLPVNMPWERDALRIGFEITQAAVETIQFRRKVLEPLGEGRADHEIVMALATRLGMAAEFFGGDIEAGWNYQLAPLGLTVEKLRNTPDGVRVPQPFAHAKFAAQEADGTVRGFDTPTRRVELYSARLLEHGHDPLPDFVPPSADEEKALPLILTTAKSGWFVHTSHRHVASLRRKAPDPAVEISPDLAAVRGLAAGDWAEVRTRDGAARLRVHINPALDAATVVAEFGWWEACTPLGRIATGTHGPDTANINAALSDAARDPVSGSVPLRAVRCEIMPLPEANRGRWQGERRFIVSDAHAADAQTRALTLVPEDGGALPDVLPGQHVVVRLQQGGPARAYSLTGPPAAPRTFSIAVRRNPACADGEEAGFLSHRIQELEAGDTLLLEPPAGVFTPPVDGTRPLLLIANGIGITPFVSYLEALAAQQAARAGEVLLLHGCRGRADHPLADRADVLAPRIPGLRRITAYSRPDGEDRAAGRFDVHGRLDIDALRAAGALPDAPDDRPLAYICGSRAFIADMREGLVRWGMPRFDIFTEAFYVPAEVPPELEPRRITVAGSGQSFAWTPGGGSILDAALAAGIALRSGCRVGQCESCAVAVVEGRFAHLVPVEGEPGTCLACQAVPLTDLTIAP</sequence>
<evidence type="ECO:0000259" key="7">
    <source>
        <dbReference type="PROSITE" id="PS51669"/>
    </source>
</evidence>
<dbReference type="CDD" id="cd00207">
    <property type="entry name" value="fer2"/>
    <property type="match status" value="1"/>
</dbReference>
<dbReference type="InterPro" id="IPR009010">
    <property type="entry name" value="Asp_de-COase-like_dom_sf"/>
</dbReference>
<dbReference type="Pfam" id="PF00111">
    <property type="entry name" value="Fer2"/>
    <property type="match status" value="1"/>
</dbReference>
<dbReference type="SUPFAM" id="SSF54292">
    <property type="entry name" value="2Fe-2S ferredoxin-like"/>
    <property type="match status" value="1"/>
</dbReference>
<keyword evidence="2" id="KW-0479">Metal-binding</keyword>
<dbReference type="InterPro" id="IPR001433">
    <property type="entry name" value="OxRdtase_FAD/NAD-bd"/>
</dbReference>
<proteinExistence type="inferred from homology"/>
<dbReference type="Pfam" id="PF00175">
    <property type="entry name" value="NAD_binding_1"/>
    <property type="match status" value="1"/>
</dbReference>
<dbReference type="Gene3D" id="3.40.50.740">
    <property type="match status" value="2"/>
</dbReference>
<dbReference type="Pfam" id="PF01568">
    <property type="entry name" value="Molydop_binding"/>
    <property type="match status" value="1"/>
</dbReference>
<dbReference type="OrthoDB" id="9810782at2"/>
<dbReference type="SMART" id="SM00926">
    <property type="entry name" value="Molybdop_Fe4S4"/>
    <property type="match status" value="1"/>
</dbReference>
<dbReference type="Gene3D" id="2.20.25.90">
    <property type="entry name" value="ADC-like domains"/>
    <property type="match status" value="1"/>
</dbReference>
<evidence type="ECO:0000256" key="2">
    <source>
        <dbReference type="ARBA" id="ARBA00022723"/>
    </source>
</evidence>
<dbReference type="SUPFAM" id="SSF63380">
    <property type="entry name" value="Riboflavin synthase domain-like"/>
    <property type="match status" value="1"/>
</dbReference>
<evidence type="ECO:0000313" key="8">
    <source>
        <dbReference type="EMBL" id="TLX44169.1"/>
    </source>
</evidence>
<dbReference type="GeneID" id="95772762"/>
<evidence type="ECO:0000256" key="4">
    <source>
        <dbReference type="ARBA" id="ARBA00023014"/>
    </source>
</evidence>
<dbReference type="Gene3D" id="3.30.2070.10">
    <property type="entry name" value="Formate dehydrogenase/DMSO reductase"/>
    <property type="match status" value="1"/>
</dbReference>